<dbReference type="PANTHER" id="PTHR11017:SF305">
    <property type="entry name" value="TMV RESISTANCE PROTEIN N-LIKE"/>
    <property type="match status" value="1"/>
</dbReference>
<name>A0AAD4ZGB4_PRUDU</name>
<keyword evidence="1" id="KW-0433">Leucine-rich repeat</keyword>
<dbReference type="Pfam" id="PF23282">
    <property type="entry name" value="WHD_ROQ1"/>
    <property type="match status" value="1"/>
</dbReference>
<comment type="caution">
    <text evidence="4">The sequence shown here is derived from an EMBL/GenBank/DDBJ whole genome shotgun (WGS) entry which is preliminary data.</text>
</comment>
<dbReference type="Gene3D" id="3.40.50.300">
    <property type="entry name" value="P-loop containing nucleotide triphosphate hydrolases"/>
    <property type="match status" value="1"/>
</dbReference>
<dbReference type="InterPro" id="IPR058192">
    <property type="entry name" value="WHD_ROQ1-like"/>
</dbReference>
<dbReference type="InterPro" id="IPR000157">
    <property type="entry name" value="TIR_dom"/>
</dbReference>
<sequence>MERRKHDDGRIVMPVFYHVDPSHVRNQRGSFAEAFSRHEERFKEEMNKVEEWRRALKYAADLAGMALKDRYESEFIQEIVKQIGNKLDPKVLNVAPYAVGIDYRVQGINMWLNDGSNDVGVAVIYGMGGIGKTTIAKAAYNLNLEDFKVAASLQISEKLQNSPVVLFACKGNFFRISKRGNWHAFGQPQPIEGYIELSRPAVEHCGGIPLALQVLGSSLSGKEVDEKDFTITILDNLNFYTRIGIQNLVDRCLVKINNEDNRLNMHHLLRDMGRGIIREESPQDPGRRSRLWHKDAFNILRKMTGTEIIKGLMLNLPKLMEDESCKTLFNRSNKKRSHVEDYDGNFSRRRRLDFFSWKSIASNFSSTNSAPASNEVDFKTEAFKRMNNLELLLLYNPATCLEGTHVSSKSENPQSQPFT</sequence>
<evidence type="ECO:0000256" key="1">
    <source>
        <dbReference type="ARBA" id="ARBA00022614"/>
    </source>
</evidence>
<dbReference type="Proteomes" id="UP001054821">
    <property type="component" value="Chromosome 2"/>
</dbReference>
<dbReference type="InterPro" id="IPR035897">
    <property type="entry name" value="Toll_tir_struct_dom_sf"/>
</dbReference>
<evidence type="ECO:0000313" key="4">
    <source>
        <dbReference type="EMBL" id="KAI5344496.1"/>
    </source>
</evidence>
<gene>
    <name evidence="4" type="ORF">L3X38_012373</name>
</gene>
<dbReference type="Pfam" id="PF00931">
    <property type="entry name" value="NB-ARC"/>
    <property type="match status" value="1"/>
</dbReference>
<evidence type="ECO:0000259" key="3">
    <source>
        <dbReference type="PROSITE" id="PS50104"/>
    </source>
</evidence>
<dbReference type="InterPro" id="IPR044974">
    <property type="entry name" value="Disease_R_plants"/>
</dbReference>
<protein>
    <recommendedName>
        <fullName evidence="3">TIR domain-containing protein</fullName>
    </recommendedName>
</protein>
<feature type="domain" description="TIR" evidence="3">
    <location>
        <begin position="1"/>
        <end position="87"/>
    </location>
</feature>
<dbReference type="GO" id="GO:0006952">
    <property type="term" value="P:defense response"/>
    <property type="evidence" value="ECO:0007669"/>
    <property type="project" value="InterPro"/>
</dbReference>
<proteinExistence type="predicted"/>
<dbReference type="Gene3D" id="1.10.8.430">
    <property type="entry name" value="Helical domain of apoptotic protease-activating factors"/>
    <property type="match status" value="1"/>
</dbReference>
<accession>A0AAD4ZGB4</accession>
<organism evidence="4 5">
    <name type="scientific">Prunus dulcis</name>
    <name type="common">Almond</name>
    <name type="synonym">Amygdalus dulcis</name>
    <dbReference type="NCBI Taxonomy" id="3755"/>
    <lineage>
        <taxon>Eukaryota</taxon>
        <taxon>Viridiplantae</taxon>
        <taxon>Streptophyta</taxon>
        <taxon>Embryophyta</taxon>
        <taxon>Tracheophyta</taxon>
        <taxon>Spermatophyta</taxon>
        <taxon>Magnoliopsida</taxon>
        <taxon>eudicotyledons</taxon>
        <taxon>Gunneridae</taxon>
        <taxon>Pentapetalae</taxon>
        <taxon>rosids</taxon>
        <taxon>fabids</taxon>
        <taxon>Rosales</taxon>
        <taxon>Rosaceae</taxon>
        <taxon>Amygdaloideae</taxon>
        <taxon>Amygdaleae</taxon>
        <taxon>Prunus</taxon>
    </lineage>
</organism>
<dbReference type="PROSITE" id="PS50104">
    <property type="entry name" value="TIR"/>
    <property type="match status" value="1"/>
</dbReference>
<dbReference type="Gene3D" id="3.40.50.10140">
    <property type="entry name" value="Toll/interleukin-1 receptor homology (TIR) domain"/>
    <property type="match status" value="1"/>
</dbReference>
<dbReference type="EMBL" id="JAJFAZ020000002">
    <property type="protein sequence ID" value="KAI5344496.1"/>
    <property type="molecule type" value="Genomic_DNA"/>
</dbReference>
<evidence type="ECO:0000256" key="2">
    <source>
        <dbReference type="ARBA" id="ARBA00022737"/>
    </source>
</evidence>
<dbReference type="GO" id="GO:0007165">
    <property type="term" value="P:signal transduction"/>
    <property type="evidence" value="ECO:0007669"/>
    <property type="project" value="InterPro"/>
</dbReference>
<evidence type="ECO:0000313" key="5">
    <source>
        <dbReference type="Proteomes" id="UP001054821"/>
    </source>
</evidence>
<keyword evidence="5" id="KW-1185">Reference proteome</keyword>
<dbReference type="SUPFAM" id="SSF52200">
    <property type="entry name" value="Toll/Interleukin receptor TIR domain"/>
    <property type="match status" value="1"/>
</dbReference>
<dbReference type="InterPro" id="IPR027417">
    <property type="entry name" value="P-loop_NTPase"/>
</dbReference>
<dbReference type="Pfam" id="PF01582">
    <property type="entry name" value="TIR"/>
    <property type="match status" value="1"/>
</dbReference>
<dbReference type="InterPro" id="IPR042197">
    <property type="entry name" value="Apaf_helical"/>
</dbReference>
<keyword evidence="2" id="KW-0677">Repeat</keyword>
<dbReference type="GO" id="GO:0043531">
    <property type="term" value="F:ADP binding"/>
    <property type="evidence" value="ECO:0007669"/>
    <property type="project" value="InterPro"/>
</dbReference>
<dbReference type="PANTHER" id="PTHR11017">
    <property type="entry name" value="LEUCINE-RICH REPEAT-CONTAINING PROTEIN"/>
    <property type="match status" value="1"/>
</dbReference>
<dbReference type="SUPFAM" id="SSF52540">
    <property type="entry name" value="P-loop containing nucleoside triphosphate hydrolases"/>
    <property type="match status" value="1"/>
</dbReference>
<reference evidence="4 5" key="1">
    <citation type="journal article" date="2022" name="G3 (Bethesda)">
        <title>Whole-genome sequence and methylome profiling of the almond [Prunus dulcis (Mill.) D.A. Webb] cultivar 'Nonpareil'.</title>
        <authorList>
            <person name="D'Amico-Willman K.M."/>
            <person name="Ouma W.Z."/>
            <person name="Meulia T."/>
            <person name="Sideli G.M."/>
            <person name="Gradziel T.M."/>
            <person name="Fresnedo-Ramirez J."/>
        </authorList>
    </citation>
    <scope>NUCLEOTIDE SEQUENCE [LARGE SCALE GENOMIC DNA]</scope>
    <source>
        <strain evidence="4">Clone GOH B32 T37-40</strain>
    </source>
</reference>
<dbReference type="AlphaFoldDB" id="A0AAD4ZGB4"/>
<dbReference type="InterPro" id="IPR002182">
    <property type="entry name" value="NB-ARC"/>
</dbReference>